<dbReference type="AlphaFoldDB" id="A0AAU8CEU2"/>
<dbReference type="GeneID" id="91108652"/>
<gene>
    <name evidence="1" type="ORF">ABSL23_05845</name>
</gene>
<dbReference type="Pfam" id="PF12686">
    <property type="entry name" value="DUF3800"/>
    <property type="match status" value="1"/>
</dbReference>
<name>A0AAU8CEU2_9EURY</name>
<accession>A0AAU8CEU2</accession>
<sequence length="240" mass="26553">MRVVRYPRYMSSTSLYVFIDESGHHATGKHYSVAAAWCLSDRARTMRVLEATRDRMADHIGATGELKGASTPPSKLDSVIPSMTDYGFRDSSVVHKRVPWATEEPIRHTIHDANPAVAKQVIGDITGQPLDAPELLQTLALSRVLNPLFYPDRLDASVFDEAIIILDSETWQHPATRLAESIDAAGADVPDALTFETRDSQSTPGIQIADLAAYSWLRHRKVGDCKAAVRAIKNRQLADY</sequence>
<evidence type="ECO:0000313" key="1">
    <source>
        <dbReference type="EMBL" id="XCF17532.1"/>
    </source>
</evidence>
<dbReference type="RefSeq" id="WP_353635037.1">
    <property type="nucleotide sequence ID" value="NZ_CP159204.1"/>
</dbReference>
<dbReference type="InterPro" id="IPR024524">
    <property type="entry name" value="DUF3800"/>
</dbReference>
<organism evidence="1">
    <name type="scientific">Halobacterium sp. NMX12-1</name>
    <dbReference type="NCBI Taxonomy" id="3166650"/>
    <lineage>
        <taxon>Archaea</taxon>
        <taxon>Methanobacteriati</taxon>
        <taxon>Methanobacteriota</taxon>
        <taxon>Stenosarchaea group</taxon>
        <taxon>Halobacteria</taxon>
        <taxon>Halobacteriales</taxon>
        <taxon>Halobacteriaceae</taxon>
        <taxon>Halobacterium</taxon>
    </lineage>
</organism>
<protein>
    <submittedName>
        <fullName evidence="1">DUF3800 domain-containing protein</fullName>
    </submittedName>
</protein>
<dbReference type="KEGG" id="hanx:ABSL23_05845"/>
<dbReference type="EMBL" id="CP159204">
    <property type="protein sequence ID" value="XCF17532.1"/>
    <property type="molecule type" value="Genomic_DNA"/>
</dbReference>
<reference evidence="1" key="1">
    <citation type="submission" date="2024-06" db="EMBL/GenBank/DDBJ databases">
        <title>Genome Sequence of an extremely halophilic archaeon isolated from Permian era halite, Salado Formation, Carlsbad, New Mexico: Halobacterium sp. strain NMX12-1.</title>
        <authorList>
            <person name="Sotoa L."/>
            <person name="DasSarma P."/>
            <person name="Anton B.P."/>
            <person name="Vincze T."/>
            <person name="Verma I."/>
            <person name="Eralp B."/>
            <person name="Powers D.W."/>
            <person name="Dozier B.L."/>
            <person name="Roberts R.J."/>
            <person name="DasSarma S."/>
        </authorList>
    </citation>
    <scope>NUCLEOTIDE SEQUENCE</scope>
    <source>
        <strain evidence="1">NMX12-1</strain>
    </source>
</reference>
<proteinExistence type="predicted"/>